<dbReference type="AlphaFoldDB" id="A0A8H3IG85"/>
<evidence type="ECO:0000313" key="11">
    <source>
        <dbReference type="Proteomes" id="UP000664203"/>
    </source>
</evidence>
<keyword evidence="5 9" id="KW-0812">Transmembrane</keyword>
<feature type="transmembrane region" description="Helical" evidence="9">
    <location>
        <begin position="433"/>
        <end position="456"/>
    </location>
</feature>
<keyword evidence="11" id="KW-1185">Reference proteome</keyword>
<keyword evidence="4" id="KW-1003">Cell membrane</keyword>
<reference evidence="10" key="1">
    <citation type="submission" date="2021-03" db="EMBL/GenBank/DDBJ databases">
        <authorList>
            <person name="Tagirdzhanova G."/>
        </authorList>
    </citation>
    <scope>NUCLEOTIDE SEQUENCE</scope>
</reference>
<feature type="region of interest" description="Disordered" evidence="8">
    <location>
        <begin position="53"/>
        <end position="126"/>
    </location>
</feature>
<dbReference type="InterPro" id="IPR004695">
    <property type="entry name" value="SLAC1/Mae1/Ssu1/TehA"/>
</dbReference>
<keyword evidence="7 9" id="KW-0472">Membrane</keyword>
<dbReference type="InterPro" id="IPR051629">
    <property type="entry name" value="Sulfite_efflux_TDT"/>
</dbReference>
<feature type="compositionally biased region" description="Basic and acidic residues" evidence="8">
    <location>
        <begin position="105"/>
        <end position="120"/>
    </location>
</feature>
<comment type="caution">
    <text evidence="10">The sequence shown here is derived from an EMBL/GenBank/DDBJ whole genome shotgun (WGS) entry which is preliminary data.</text>
</comment>
<feature type="transmembrane region" description="Helical" evidence="9">
    <location>
        <begin position="138"/>
        <end position="156"/>
    </location>
</feature>
<dbReference type="Gene3D" id="1.50.10.150">
    <property type="entry name" value="Voltage-dependent anion channel"/>
    <property type="match status" value="1"/>
</dbReference>
<evidence type="ECO:0000256" key="1">
    <source>
        <dbReference type="ARBA" id="ARBA00004651"/>
    </source>
</evidence>
<dbReference type="Pfam" id="PF03595">
    <property type="entry name" value="SLAC1"/>
    <property type="match status" value="1"/>
</dbReference>
<accession>A0A8H3IG85</accession>
<gene>
    <name evidence="10" type="ORF">ALECFALPRED_009660</name>
</gene>
<dbReference type="PANTHER" id="PTHR31686">
    <property type="match status" value="1"/>
</dbReference>
<feature type="transmembrane region" description="Helical" evidence="9">
    <location>
        <begin position="399"/>
        <end position="421"/>
    </location>
</feature>
<feature type="transmembrane region" description="Helical" evidence="9">
    <location>
        <begin position="162"/>
        <end position="186"/>
    </location>
</feature>
<organism evidence="10 11">
    <name type="scientific">Alectoria fallacina</name>
    <dbReference type="NCBI Taxonomy" id="1903189"/>
    <lineage>
        <taxon>Eukaryota</taxon>
        <taxon>Fungi</taxon>
        <taxon>Dikarya</taxon>
        <taxon>Ascomycota</taxon>
        <taxon>Pezizomycotina</taxon>
        <taxon>Lecanoromycetes</taxon>
        <taxon>OSLEUM clade</taxon>
        <taxon>Lecanoromycetidae</taxon>
        <taxon>Lecanorales</taxon>
        <taxon>Lecanorineae</taxon>
        <taxon>Parmeliaceae</taxon>
        <taxon>Alectoria</taxon>
    </lineage>
</organism>
<evidence type="ECO:0000256" key="3">
    <source>
        <dbReference type="ARBA" id="ARBA00022448"/>
    </source>
</evidence>
<evidence type="ECO:0000256" key="6">
    <source>
        <dbReference type="ARBA" id="ARBA00022989"/>
    </source>
</evidence>
<evidence type="ECO:0000313" key="10">
    <source>
        <dbReference type="EMBL" id="CAF9914645.1"/>
    </source>
</evidence>
<dbReference type="PANTHER" id="PTHR31686:SF3">
    <property type="entry name" value="ACID TRANSPORT PROTEIN, PUTATIVE (AFU_ORTHOLOGUE AFUA_4G09410)-RELATED"/>
    <property type="match status" value="1"/>
</dbReference>
<evidence type="ECO:0000256" key="9">
    <source>
        <dbReference type="SAM" id="Phobius"/>
    </source>
</evidence>
<dbReference type="InterPro" id="IPR038665">
    <property type="entry name" value="Voltage-dep_anion_channel_sf"/>
</dbReference>
<evidence type="ECO:0000256" key="8">
    <source>
        <dbReference type="SAM" id="MobiDB-lite"/>
    </source>
</evidence>
<evidence type="ECO:0008006" key="12">
    <source>
        <dbReference type="Google" id="ProtNLM"/>
    </source>
</evidence>
<keyword evidence="6 9" id="KW-1133">Transmembrane helix</keyword>
<feature type="transmembrane region" description="Helical" evidence="9">
    <location>
        <begin position="306"/>
        <end position="329"/>
    </location>
</feature>
<evidence type="ECO:0000256" key="7">
    <source>
        <dbReference type="ARBA" id="ARBA00023136"/>
    </source>
</evidence>
<proteinExistence type="inferred from homology"/>
<name>A0A8H3IG85_9LECA</name>
<feature type="compositionally biased region" description="Polar residues" evidence="8">
    <location>
        <begin position="59"/>
        <end position="80"/>
    </location>
</feature>
<sequence length="508" mass="56065">MHSDRPAAHWAPNIETINGAPNEIEAVPVAADMEYHRVHAQSDPVVDETRGALLLPDSPSANNSRLQAQASPPSKDSNGTLKEAERHDASLSMDNGMLEAQPDNSPRETEERNGTADRHSKQGKSAFQNTLENFTPKWFAISMNTGILAILVHEIPYQFKGLYVLSIIMYLVDLTLFVIVCSMTILRWALYPKAAKRKSAASIDEIAFLAAAPITFLYLTSLTGIIVSNAYWGGHAWSLVAYSMWWIGMAWMLTMCFVVNITLFRVNLVDDRSMMPSAFLPAVGVATAALVGGQVVNYSYDVSPRLAVPVIIVAYLLCGLAIWLSIILYGIFFHRLMASGWPEPAKRPTLMLLVGPFGQTSAALQILATDALTKMDFAGYHKGTFLQASAASGVSSASILFALLLLGHDIFWIICCIFGILEGAFKRQLSYNLTWWSTIFPVGTMASAFLELSISIDSPTFKVLTTALLLLLLVDYFVNWGFTLYYIFTSDLLFKKADKDMPDEEKLD</sequence>
<feature type="transmembrane region" description="Helical" evidence="9">
    <location>
        <begin position="244"/>
        <end position="266"/>
    </location>
</feature>
<evidence type="ECO:0000256" key="4">
    <source>
        <dbReference type="ARBA" id="ARBA00022475"/>
    </source>
</evidence>
<dbReference type="OrthoDB" id="2901184at2759"/>
<comment type="similarity">
    <text evidence="2">Belongs to the tellurite-resistance/dicarboxylate transporter (TDT) family.</text>
</comment>
<feature type="transmembrane region" description="Helical" evidence="9">
    <location>
        <begin position="278"/>
        <end position="300"/>
    </location>
</feature>
<feature type="transmembrane region" description="Helical" evidence="9">
    <location>
        <begin position="350"/>
        <end position="368"/>
    </location>
</feature>
<keyword evidence="3" id="KW-0813">Transport</keyword>
<feature type="transmembrane region" description="Helical" evidence="9">
    <location>
        <begin position="468"/>
        <end position="488"/>
    </location>
</feature>
<dbReference type="GO" id="GO:0000319">
    <property type="term" value="F:sulfite transmembrane transporter activity"/>
    <property type="evidence" value="ECO:0007669"/>
    <property type="project" value="TreeGrafter"/>
</dbReference>
<evidence type="ECO:0000256" key="2">
    <source>
        <dbReference type="ARBA" id="ARBA00008566"/>
    </source>
</evidence>
<feature type="transmembrane region" description="Helical" evidence="9">
    <location>
        <begin position="206"/>
        <end position="232"/>
    </location>
</feature>
<dbReference type="CDD" id="cd09299">
    <property type="entry name" value="TDT"/>
    <property type="match status" value="1"/>
</dbReference>
<dbReference type="GO" id="GO:0005886">
    <property type="term" value="C:plasma membrane"/>
    <property type="evidence" value="ECO:0007669"/>
    <property type="project" value="UniProtKB-SubCell"/>
</dbReference>
<comment type="subcellular location">
    <subcellularLocation>
        <location evidence="1">Cell membrane</location>
        <topology evidence="1">Multi-pass membrane protein</topology>
    </subcellularLocation>
</comment>
<dbReference type="EMBL" id="CAJPDR010000074">
    <property type="protein sequence ID" value="CAF9914645.1"/>
    <property type="molecule type" value="Genomic_DNA"/>
</dbReference>
<dbReference type="Proteomes" id="UP000664203">
    <property type="component" value="Unassembled WGS sequence"/>
</dbReference>
<protein>
    <recommendedName>
        <fullName evidence="12">C4-dicarboxylate transporter/malic acid transport protein</fullName>
    </recommendedName>
</protein>
<evidence type="ECO:0000256" key="5">
    <source>
        <dbReference type="ARBA" id="ARBA00022692"/>
    </source>
</evidence>